<proteinExistence type="predicted"/>
<organism evidence="3 4">
    <name type="scientific">Xenopus laevis</name>
    <name type="common">African clawed frog</name>
    <dbReference type="NCBI Taxonomy" id="8355"/>
    <lineage>
        <taxon>Eukaryota</taxon>
        <taxon>Metazoa</taxon>
        <taxon>Chordata</taxon>
        <taxon>Craniata</taxon>
        <taxon>Vertebrata</taxon>
        <taxon>Euteleostomi</taxon>
        <taxon>Amphibia</taxon>
        <taxon>Batrachia</taxon>
        <taxon>Anura</taxon>
        <taxon>Pipoidea</taxon>
        <taxon>Pipidae</taxon>
        <taxon>Xenopodinae</taxon>
        <taxon>Xenopus</taxon>
        <taxon>Xenopus</taxon>
    </lineage>
</organism>
<dbReference type="AlphaFoldDB" id="A0A8J1ME39"/>
<dbReference type="RefSeq" id="XP_041439823.1">
    <property type="nucleotide sequence ID" value="XM_041583889.1"/>
</dbReference>
<evidence type="ECO:0000313" key="4">
    <source>
        <dbReference type="RefSeq" id="XP_041439823.1"/>
    </source>
</evidence>
<dbReference type="InterPro" id="IPR021623">
    <property type="entry name" value="LAP2alpha_C"/>
</dbReference>
<name>A0A8J1ME39_XENLA</name>
<dbReference type="GeneID" id="121400553"/>
<feature type="compositionally biased region" description="Basic residues" evidence="1">
    <location>
        <begin position="382"/>
        <end position="396"/>
    </location>
</feature>
<sequence length="433" mass="49560">MSRSPAKKTQKLKHRACMACEQPLPDDHVQKMCMTCMRSVVGEDQARQSECFVDWFKNMMSQTFEEMRQATMSAEDVNRDDLIVIDQVSGESESGEISSSPSTSKEMKESIYLFSPDKIQKLIKAVNRVMEDQKKKKKQETSKDTLLFFSQQSEDTFPVNSIIKDLMQAEWKDPSKRADISKRFKQMFALHKQEISTWENPPAVDIPIARMSRRTTIPVEETSGLKDPMDRRADTALRRSYGAAAELSKPSIAAVSVSRTLKYWLNNLAEDIDSGVSRDDLLDAFKYITLAADFLCDTAVESVKLSARLMALSSVGRRALWMKAWKADLSSKNSLCSMGFEPGKLFGSKLDALIESLQGGKSKTLPQDRPRALKRNFFRYRSRSRSPRSKRPRLPFRNREFFRGSRRTRTTESGRDNKQRAKTKDTSSKKWEF</sequence>
<dbReference type="Proteomes" id="UP000186698">
    <property type="component" value="Chromosome 2S"/>
</dbReference>
<dbReference type="KEGG" id="xla:121400553"/>
<accession>A0A8J1ME39</accession>
<evidence type="ECO:0000256" key="1">
    <source>
        <dbReference type="SAM" id="MobiDB-lite"/>
    </source>
</evidence>
<keyword evidence="3" id="KW-1185">Reference proteome</keyword>
<dbReference type="OrthoDB" id="9908879at2759"/>
<dbReference type="Gene3D" id="1.10.287.3160">
    <property type="match status" value="1"/>
</dbReference>
<protein>
    <submittedName>
        <fullName evidence="4">Uncharacterized protein LOC121400553</fullName>
    </submittedName>
</protein>
<evidence type="ECO:0000313" key="3">
    <source>
        <dbReference type="Proteomes" id="UP000186698"/>
    </source>
</evidence>
<dbReference type="Pfam" id="PF11560">
    <property type="entry name" value="LAP2alpha"/>
    <property type="match status" value="1"/>
</dbReference>
<gene>
    <name evidence="4" type="primary">LOC121400553</name>
</gene>
<reference evidence="4" key="2">
    <citation type="submission" date="2025-08" db="UniProtKB">
        <authorList>
            <consortium name="RefSeq"/>
        </authorList>
    </citation>
    <scope>IDENTIFICATION</scope>
    <source>
        <strain evidence="4">J_2021</strain>
        <tissue evidence="4">Erythrocytes</tissue>
    </source>
</reference>
<feature type="domain" description="Lamina-associated polypeptide 2 alpha C-terminal" evidence="2">
    <location>
        <begin position="152"/>
        <end position="354"/>
    </location>
</feature>
<evidence type="ECO:0000259" key="2">
    <source>
        <dbReference type="Pfam" id="PF11560"/>
    </source>
</evidence>
<reference evidence="3" key="1">
    <citation type="submission" date="2024-06" db="UniProtKB">
        <authorList>
            <consortium name="RefSeq"/>
        </authorList>
    </citation>
    <scope>NUCLEOTIDE SEQUENCE [LARGE SCALE GENOMIC DNA]</scope>
    <source>
        <strain evidence="3">J_2021</strain>
    </source>
</reference>
<feature type="region of interest" description="Disordered" evidence="1">
    <location>
        <begin position="382"/>
        <end position="433"/>
    </location>
</feature>
<feature type="compositionally biased region" description="Basic and acidic residues" evidence="1">
    <location>
        <begin position="397"/>
        <end position="433"/>
    </location>
</feature>